<name>A0AAV3XK56_9CYAN</name>
<evidence type="ECO:0008006" key="3">
    <source>
        <dbReference type="Google" id="ProtNLM"/>
    </source>
</evidence>
<dbReference type="AlphaFoldDB" id="A0AAV3XK56"/>
<dbReference type="PANTHER" id="PTHR34547:SF1">
    <property type="entry name" value="YACP-LIKE NYN DOMAIN PROTEIN"/>
    <property type="match status" value="1"/>
</dbReference>
<accession>A0AAV3XK56</accession>
<dbReference type="RefSeq" id="WP_226591446.1">
    <property type="nucleotide sequence ID" value="NZ_BLAY01000195.1"/>
</dbReference>
<comment type="caution">
    <text evidence="1">The sequence shown here is derived from an EMBL/GenBank/DDBJ whole genome shotgun (WGS) entry which is preliminary data.</text>
</comment>
<dbReference type="CDD" id="cd10912">
    <property type="entry name" value="PIN_YacP-like"/>
    <property type="match status" value="1"/>
</dbReference>
<organism evidence="1 2">
    <name type="scientific">Microseira wollei NIES-4236</name>
    <dbReference type="NCBI Taxonomy" id="2530354"/>
    <lineage>
        <taxon>Bacteria</taxon>
        <taxon>Bacillati</taxon>
        <taxon>Cyanobacteriota</taxon>
        <taxon>Cyanophyceae</taxon>
        <taxon>Oscillatoriophycideae</taxon>
        <taxon>Aerosakkonematales</taxon>
        <taxon>Aerosakkonemataceae</taxon>
        <taxon>Microseira</taxon>
    </lineage>
</organism>
<gene>
    <name evidence="1" type="ORF">MiSe_78630</name>
</gene>
<dbReference type="PANTHER" id="PTHR34547">
    <property type="entry name" value="YACP-LIKE NYN DOMAIN PROTEIN"/>
    <property type="match status" value="1"/>
</dbReference>
<evidence type="ECO:0000313" key="2">
    <source>
        <dbReference type="Proteomes" id="UP001050975"/>
    </source>
</evidence>
<reference evidence="1" key="1">
    <citation type="submission" date="2019-10" db="EMBL/GenBank/DDBJ databases">
        <title>Draft genome sequece of Microseira wollei NIES-4236.</title>
        <authorList>
            <person name="Yamaguchi H."/>
            <person name="Suzuki S."/>
            <person name="Kawachi M."/>
        </authorList>
    </citation>
    <scope>NUCLEOTIDE SEQUENCE</scope>
    <source>
        <strain evidence="1">NIES-4236</strain>
    </source>
</reference>
<dbReference type="Proteomes" id="UP001050975">
    <property type="component" value="Unassembled WGS sequence"/>
</dbReference>
<protein>
    <recommendedName>
        <fullName evidence="3">NYN domain-containing protein</fullName>
    </recommendedName>
</protein>
<dbReference type="Pfam" id="PF05991">
    <property type="entry name" value="NYN_YacP"/>
    <property type="match status" value="1"/>
</dbReference>
<keyword evidence="2" id="KW-1185">Reference proteome</keyword>
<proteinExistence type="predicted"/>
<dbReference type="EMBL" id="BLAY01000195">
    <property type="protein sequence ID" value="GET43043.1"/>
    <property type="molecule type" value="Genomic_DNA"/>
</dbReference>
<sequence>MTSPPPSAVLLVDGYNIIGSWNKLIYTRDRKGLEAARWELVEALTSYSAFQGFDTKVVFDAHYRDTPGNNEVITENLSVYYTEFGQTADTFIEKSCAVLRHQLLPLQRRLIVATSDRAQKLTVVGYGAQWMSAQELAYEIESTAQRLRRKHQPRKQSSGRFLANSLDDKARRRLAELRMGCKD</sequence>
<evidence type="ECO:0000313" key="1">
    <source>
        <dbReference type="EMBL" id="GET43043.1"/>
    </source>
</evidence>
<dbReference type="InterPro" id="IPR010298">
    <property type="entry name" value="YacP-like"/>
</dbReference>